<keyword evidence="1" id="KW-0812">Transmembrane</keyword>
<accession>A0A8J4E1W2</accession>
<keyword evidence="1" id="KW-0472">Membrane</keyword>
<feature type="transmembrane region" description="Helical" evidence="1">
    <location>
        <begin position="30"/>
        <end position="51"/>
    </location>
</feature>
<gene>
    <name evidence="2" type="ORF">Vau01_058470</name>
</gene>
<organism evidence="2 3">
    <name type="scientific">Virgisporangium aurantiacum</name>
    <dbReference type="NCBI Taxonomy" id="175570"/>
    <lineage>
        <taxon>Bacteria</taxon>
        <taxon>Bacillati</taxon>
        <taxon>Actinomycetota</taxon>
        <taxon>Actinomycetes</taxon>
        <taxon>Micromonosporales</taxon>
        <taxon>Micromonosporaceae</taxon>
        <taxon>Virgisporangium</taxon>
    </lineage>
</organism>
<comment type="caution">
    <text evidence="2">The sequence shown here is derived from an EMBL/GenBank/DDBJ whole genome shotgun (WGS) entry which is preliminary data.</text>
</comment>
<feature type="transmembrane region" description="Helical" evidence="1">
    <location>
        <begin position="85"/>
        <end position="107"/>
    </location>
</feature>
<keyword evidence="3" id="KW-1185">Reference proteome</keyword>
<dbReference type="AlphaFoldDB" id="A0A8J4E1W2"/>
<dbReference type="EMBL" id="BOPG01000034">
    <property type="protein sequence ID" value="GIJ58331.1"/>
    <property type="molecule type" value="Genomic_DNA"/>
</dbReference>
<feature type="transmembrane region" description="Helical" evidence="1">
    <location>
        <begin position="113"/>
        <end position="134"/>
    </location>
</feature>
<name>A0A8J4E1W2_9ACTN</name>
<protein>
    <submittedName>
        <fullName evidence="2">Uncharacterized protein</fullName>
    </submittedName>
</protein>
<sequence length="263" mass="28819">MVVVAAAGTALLFAWLGRLAGVAPEVLWTVGATVAALTWAAVLVTVPWNLYFGARRVAAEQTESTGRGIVVRPERIAEARRIARWMLRFAIGGHVGTAAVTAVVAYATGEVVGYYLAGFFLLSTVLRPASAYFAHLRQRISTLERETTFPRDDVLTLKSRVDDLDRDLTALREQADHRLTGVDDDLRRRAADLAHVRTQLTADLARLADAQATDRAAARTADDDLRRTLDRVARHVDATLNGVSDHQELLTGLRALVRMIRAE</sequence>
<keyword evidence="1" id="KW-1133">Transmembrane helix</keyword>
<dbReference type="Proteomes" id="UP000612585">
    <property type="component" value="Unassembled WGS sequence"/>
</dbReference>
<reference evidence="2" key="1">
    <citation type="submission" date="2021-01" db="EMBL/GenBank/DDBJ databases">
        <title>Whole genome shotgun sequence of Virgisporangium aurantiacum NBRC 16421.</title>
        <authorList>
            <person name="Komaki H."/>
            <person name="Tamura T."/>
        </authorList>
    </citation>
    <scope>NUCLEOTIDE SEQUENCE</scope>
    <source>
        <strain evidence="2">NBRC 16421</strain>
    </source>
</reference>
<evidence type="ECO:0000313" key="3">
    <source>
        <dbReference type="Proteomes" id="UP000612585"/>
    </source>
</evidence>
<proteinExistence type="predicted"/>
<evidence type="ECO:0000256" key="1">
    <source>
        <dbReference type="SAM" id="Phobius"/>
    </source>
</evidence>
<evidence type="ECO:0000313" key="2">
    <source>
        <dbReference type="EMBL" id="GIJ58331.1"/>
    </source>
</evidence>